<gene>
    <name evidence="2" type="ORF">GMARGA_LOCUS16186</name>
</gene>
<dbReference type="EMBL" id="CAJVQB010011613">
    <property type="protein sequence ID" value="CAG8749101.1"/>
    <property type="molecule type" value="Genomic_DNA"/>
</dbReference>
<keyword evidence="3" id="KW-1185">Reference proteome</keyword>
<feature type="region of interest" description="Disordered" evidence="1">
    <location>
        <begin position="1"/>
        <end position="40"/>
    </location>
</feature>
<accession>A0ABN7VAF5</accession>
<proteinExistence type="predicted"/>
<feature type="non-terminal residue" evidence="2">
    <location>
        <position position="40"/>
    </location>
</feature>
<dbReference type="Proteomes" id="UP000789901">
    <property type="component" value="Unassembled WGS sequence"/>
</dbReference>
<name>A0ABN7VAF5_GIGMA</name>
<evidence type="ECO:0000313" key="2">
    <source>
        <dbReference type="EMBL" id="CAG8749101.1"/>
    </source>
</evidence>
<comment type="caution">
    <text evidence="2">The sequence shown here is derived from an EMBL/GenBank/DDBJ whole genome shotgun (WGS) entry which is preliminary data.</text>
</comment>
<evidence type="ECO:0000256" key="1">
    <source>
        <dbReference type="SAM" id="MobiDB-lite"/>
    </source>
</evidence>
<reference evidence="2 3" key="1">
    <citation type="submission" date="2021-06" db="EMBL/GenBank/DDBJ databases">
        <authorList>
            <person name="Kallberg Y."/>
            <person name="Tangrot J."/>
            <person name="Rosling A."/>
        </authorList>
    </citation>
    <scope>NUCLEOTIDE SEQUENCE [LARGE SCALE GENOMIC DNA]</scope>
    <source>
        <strain evidence="2 3">120-4 pot B 10/14</strain>
    </source>
</reference>
<evidence type="ECO:0000313" key="3">
    <source>
        <dbReference type="Proteomes" id="UP000789901"/>
    </source>
</evidence>
<organism evidence="2 3">
    <name type="scientific">Gigaspora margarita</name>
    <dbReference type="NCBI Taxonomy" id="4874"/>
    <lineage>
        <taxon>Eukaryota</taxon>
        <taxon>Fungi</taxon>
        <taxon>Fungi incertae sedis</taxon>
        <taxon>Mucoromycota</taxon>
        <taxon>Glomeromycotina</taxon>
        <taxon>Glomeromycetes</taxon>
        <taxon>Diversisporales</taxon>
        <taxon>Gigasporaceae</taxon>
        <taxon>Gigaspora</taxon>
    </lineage>
</organism>
<protein>
    <submittedName>
        <fullName evidence="2">41389_t:CDS:1</fullName>
    </submittedName>
</protein>
<sequence>MEGNLILSDKDTTEEQNVSSPVETIHLSAFSDNKRGESST</sequence>